<evidence type="ECO:0000256" key="2">
    <source>
        <dbReference type="ARBA" id="ARBA00007866"/>
    </source>
</evidence>
<dbReference type="SUPFAM" id="SSF81464">
    <property type="entry name" value="Cytochrome c oxidase subunit II-like, transmembrane region"/>
    <property type="match status" value="1"/>
</dbReference>
<dbReference type="InterPro" id="IPR011759">
    <property type="entry name" value="Cyt_c_oxidase_su2_TM_dom"/>
</dbReference>
<keyword evidence="12 15" id="KW-0186">Copper</keyword>
<feature type="domain" description="Cytochrome oxidase subunit II transmembrane region profile" evidence="18">
    <location>
        <begin position="1"/>
        <end position="95"/>
    </location>
</feature>
<dbReference type="InterPro" id="IPR001505">
    <property type="entry name" value="Copper_CuA"/>
</dbReference>
<dbReference type="Pfam" id="PF02790">
    <property type="entry name" value="COX2_TM"/>
    <property type="match status" value="1"/>
</dbReference>
<protein>
    <recommendedName>
        <fullName evidence="3 15">Cytochrome c oxidase subunit 2</fullName>
    </recommendedName>
</protein>
<keyword evidence="15 19" id="KW-0496">Mitochondrion</keyword>
<evidence type="ECO:0000256" key="9">
    <source>
        <dbReference type="ARBA" id="ARBA00022967"/>
    </source>
</evidence>
<comment type="similarity">
    <text evidence="2 15">Belongs to the cytochrome c oxidase subunit 2 family.</text>
</comment>
<organism evidence="19">
    <name type="scientific">Ruditapes philippinarum</name>
    <name type="common">Japanese carpet shell</name>
    <name type="synonym">Venerupis philippinarum</name>
    <dbReference type="NCBI Taxonomy" id="129788"/>
    <lineage>
        <taxon>Eukaryota</taxon>
        <taxon>Metazoa</taxon>
        <taxon>Spiralia</taxon>
        <taxon>Lophotrochozoa</taxon>
        <taxon>Mollusca</taxon>
        <taxon>Bivalvia</taxon>
        <taxon>Autobranchia</taxon>
        <taxon>Heteroconchia</taxon>
        <taxon>Euheterodonta</taxon>
        <taxon>Imparidentia</taxon>
        <taxon>Neoheterodontei</taxon>
        <taxon>Venerida</taxon>
        <taxon>Veneroidea</taxon>
        <taxon>Veneridae</taxon>
        <taxon>Ruditapes</taxon>
    </lineage>
</organism>
<keyword evidence="13 15" id="KW-0472">Membrane</keyword>
<dbReference type="PANTHER" id="PTHR22888:SF9">
    <property type="entry name" value="CYTOCHROME C OXIDASE SUBUNIT 2"/>
    <property type="match status" value="1"/>
</dbReference>
<dbReference type="InterPro" id="IPR008972">
    <property type="entry name" value="Cupredoxin"/>
</dbReference>
<dbReference type="Gene3D" id="2.60.40.420">
    <property type="entry name" value="Cupredoxins - blue copper proteins"/>
    <property type="match status" value="1"/>
</dbReference>
<feature type="domain" description="Cytochrome oxidase subunit II copper A binding" evidence="17">
    <location>
        <begin position="96"/>
        <end position="399"/>
    </location>
</feature>
<dbReference type="PROSITE" id="PS00078">
    <property type="entry name" value="COX2"/>
    <property type="match status" value="1"/>
</dbReference>
<evidence type="ECO:0000256" key="7">
    <source>
        <dbReference type="ARBA" id="ARBA00022723"/>
    </source>
</evidence>
<dbReference type="AlphaFoldDB" id="Q8WF55"/>
<dbReference type="PRINTS" id="PR01166">
    <property type="entry name" value="CYCOXIDASEII"/>
</dbReference>
<evidence type="ECO:0000256" key="10">
    <source>
        <dbReference type="ARBA" id="ARBA00022982"/>
    </source>
</evidence>
<comment type="subcellular location">
    <subcellularLocation>
        <location evidence="1">Membrane</location>
        <topology evidence="1">Multi-pass membrane protein</topology>
    </subcellularLocation>
    <subcellularLocation>
        <location evidence="15">Mitochondrion inner membrane</location>
        <topology evidence="15">Multi-pass membrane protein</topology>
    </subcellularLocation>
</comment>
<keyword evidence="7 15" id="KW-0479">Metal-binding</keyword>
<feature type="transmembrane region" description="Helical" evidence="16">
    <location>
        <begin position="67"/>
        <end position="89"/>
    </location>
</feature>
<dbReference type="Pfam" id="PF00116">
    <property type="entry name" value="COX2"/>
    <property type="match status" value="1"/>
</dbReference>
<gene>
    <name evidence="19" type="primary">COII</name>
</gene>
<comment type="function">
    <text evidence="15">Component of the cytochrome c oxidase, the last enzyme in the mitochondrial electron transport chain which drives oxidative phosphorylation. The respiratory chain contains 3 multisubunit complexes succinate dehydrogenase (complex II, CII), ubiquinol-cytochrome c oxidoreductase (cytochrome b-c1 complex, complex III, CIII) and cytochrome c oxidase (complex IV, CIV), that cooperate to transfer electrons derived from NADH and succinate to molecular oxygen, creating an electrochemical gradient over the inner membrane that drives transmembrane transport and the ATP synthase. Cytochrome c oxidase is the component of the respiratory chain that catalyzes the reduction of oxygen to water. Electrons originating from reduced cytochrome c in the intermembrane space (IMS) are transferred via the dinuclear copper A center (CU(A)) of subunit 2 and heme A of subunit 1 to the active site in subunit 1, a binuclear center (BNC) formed by heme A3 and copper B (CU(B)). The BNC reduces molecular oxygen to 2 water molecules using 4 electrons from cytochrome c in the IMS and 4 protons from the mitochondrial matrix.</text>
</comment>
<dbReference type="GO" id="GO:0005507">
    <property type="term" value="F:copper ion binding"/>
    <property type="evidence" value="ECO:0007669"/>
    <property type="project" value="InterPro"/>
</dbReference>
<reference evidence="19" key="1">
    <citation type="submission" date="2001-07" db="EMBL/GenBank/DDBJ databases">
        <title>Gender-associated mtDNA of Tapes philippinarum.</title>
        <authorList>
            <person name="Okazaki M."/>
            <person name="Ueshima R."/>
        </authorList>
    </citation>
    <scope>NUCLEOTIDE SEQUENCE</scope>
    <source>
        <tissue evidence="19">Gonad</tissue>
    </source>
</reference>
<comment type="cofactor">
    <cofactor evidence="15">
        <name>Cu cation</name>
        <dbReference type="ChEBI" id="CHEBI:23378"/>
    </cofactor>
    <text evidence="15">Binds a copper A center.</text>
</comment>
<keyword evidence="4 15" id="KW-0813">Transport</keyword>
<evidence type="ECO:0000259" key="17">
    <source>
        <dbReference type="PROSITE" id="PS50857"/>
    </source>
</evidence>
<geneLocation type="mitochondrion" evidence="19"/>
<dbReference type="SUPFAM" id="SSF49503">
    <property type="entry name" value="Cupredoxins"/>
    <property type="match status" value="1"/>
</dbReference>
<evidence type="ECO:0000256" key="13">
    <source>
        <dbReference type="ARBA" id="ARBA00023136"/>
    </source>
</evidence>
<dbReference type="InterPro" id="IPR036257">
    <property type="entry name" value="Cyt_c_oxidase_su2_TM_sf"/>
</dbReference>
<dbReference type="InterPro" id="IPR002429">
    <property type="entry name" value="CcO_II-like_C"/>
</dbReference>
<evidence type="ECO:0000259" key="18">
    <source>
        <dbReference type="PROSITE" id="PS50999"/>
    </source>
</evidence>
<sequence length="515" mass="59029">MSQWYQMDFPDPSSEPARMLYCYHDTVLVIVMMVLFGVGWFLILVLVAPFMKGLVNRDITNSDKLEVAWTLLPSFFLVAIGSSSLLNLYEMEVGDNVGYNVSVTGHQWYWEYNYILDLDESTKDSDYIYFSLMKDYCNEIHEVLKNYLAHKQTTVSPDEMMTSLMKYHPGSFVSAYYFSLLLNFVEIHSEYFKAALSHAFYTQEAGKGYYTVLKMTEVTLEDFRRMGDSLMELVYKGVMVKWEESDYKGESKICEKVFSVTGPWELGLWEICLKGEWFLKYDSYMVPDDSLSSGESKVFGMGGFRSQEVSDPCYLCCDEKNEVLVSTADVIHSWGVLELGVKIDTIPGRVSAVSVEPCIPGVFYGFCYELCGPGHSEMPICVIVLLRESLMSVMNWMVVSSESFKEILKDSVSFLKGGEVKDWSLPLRVQGIDGLPFGKVFTLEYPDVIVYNLLFEGSYSMELCPELKYYTFSCVFDWPKFTLETLDVFSYMNENNVEVLGGQAFMLRLLCYLVF</sequence>
<evidence type="ECO:0000256" key="6">
    <source>
        <dbReference type="ARBA" id="ARBA00022692"/>
    </source>
</evidence>
<evidence type="ECO:0000256" key="15">
    <source>
        <dbReference type="RuleBase" id="RU000457"/>
    </source>
</evidence>
<dbReference type="PROSITE" id="PS50999">
    <property type="entry name" value="COX2_TM"/>
    <property type="match status" value="1"/>
</dbReference>
<dbReference type="PROSITE" id="PS50857">
    <property type="entry name" value="COX2_CUA"/>
    <property type="match status" value="1"/>
</dbReference>
<dbReference type="GO" id="GO:0004129">
    <property type="term" value="F:cytochrome-c oxidase activity"/>
    <property type="evidence" value="ECO:0007669"/>
    <property type="project" value="UniProtKB-EC"/>
</dbReference>
<keyword evidence="8" id="KW-0460">Magnesium</keyword>
<dbReference type="InterPro" id="IPR045187">
    <property type="entry name" value="CcO_II"/>
</dbReference>
<proteinExistence type="inferred from homology"/>
<evidence type="ECO:0000256" key="14">
    <source>
        <dbReference type="ARBA" id="ARBA00049512"/>
    </source>
</evidence>
<keyword evidence="15" id="KW-0999">Mitochondrion inner membrane</keyword>
<evidence type="ECO:0000256" key="5">
    <source>
        <dbReference type="ARBA" id="ARBA00022660"/>
    </source>
</evidence>
<dbReference type="GO" id="GO:0042773">
    <property type="term" value="P:ATP synthesis coupled electron transport"/>
    <property type="evidence" value="ECO:0007669"/>
    <property type="project" value="TreeGrafter"/>
</dbReference>
<dbReference type="EMBL" id="AB065374">
    <property type="protein sequence ID" value="BAB83774.1"/>
    <property type="molecule type" value="Genomic_DNA"/>
</dbReference>
<evidence type="ECO:0000256" key="1">
    <source>
        <dbReference type="ARBA" id="ARBA00004141"/>
    </source>
</evidence>
<evidence type="ECO:0000256" key="16">
    <source>
        <dbReference type="SAM" id="Phobius"/>
    </source>
</evidence>
<keyword evidence="6 15" id="KW-0812">Transmembrane</keyword>
<dbReference type="PANTHER" id="PTHR22888">
    <property type="entry name" value="CYTOCHROME C OXIDASE, SUBUNIT II"/>
    <property type="match status" value="1"/>
</dbReference>
<dbReference type="Gene3D" id="1.10.287.90">
    <property type="match status" value="1"/>
</dbReference>
<evidence type="ECO:0000256" key="3">
    <source>
        <dbReference type="ARBA" id="ARBA00015946"/>
    </source>
</evidence>
<keyword evidence="10 15" id="KW-0249">Electron transport</keyword>
<evidence type="ECO:0000256" key="12">
    <source>
        <dbReference type="ARBA" id="ARBA00023008"/>
    </source>
</evidence>
<evidence type="ECO:0000313" key="19">
    <source>
        <dbReference type="EMBL" id="BAB83774.1"/>
    </source>
</evidence>
<name>Q8WF55_RUDPH</name>
<feature type="transmembrane region" description="Helical" evidence="16">
    <location>
        <begin position="27"/>
        <end position="47"/>
    </location>
</feature>
<evidence type="ECO:0000256" key="4">
    <source>
        <dbReference type="ARBA" id="ARBA00022448"/>
    </source>
</evidence>
<keyword evidence="9" id="KW-1278">Translocase</keyword>
<accession>Q8WF55</accession>
<evidence type="ECO:0000256" key="8">
    <source>
        <dbReference type="ARBA" id="ARBA00022842"/>
    </source>
</evidence>
<evidence type="ECO:0000256" key="11">
    <source>
        <dbReference type="ARBA" id="ARBA00022989"/>
    </source>
</evidence>
<keyword evidence="11 16" id="KW-1133">Transmembrane helix</keyword>
<comment type="catalytic activity">
    <reaction evidence="14">
        <text>4 Fe(II)-[cytochrome c] + O2 + 8 H(+)(in) = 4 Fe(III)-[cytochrome c] + 2 H2O + 4 H(+)(out)</text>
        <dbReference type="Rhea" id="RHEA:11436"/>
        <dbReference type="Rhea" id="RHEA-COMP:10350"/>
        <dbReference type="Rhea" id="RHEA-COMP:14399"/>
        <dbReference type="ChEBI" id="CHEBI:15377"/>
        <dbReference type="ChEBI" id="CHEBI:15378"/>
        <dbReference type="ChEBI" id="CHEBI:15379"/>
        <dbReference type="ChEBI" id="CHEBI:29033"/>
        <dbReference type="ChEBI" id="CHEBI:29034"/>
        <dbReference type="EC" id="7.1.1.9"/>
    </reaction>
    <physiologicalReaction direction="left-to-right" evidence="14">
        <dbReference type="Rhea" id="RHEA:11437"/>
    </physiologicalReaction>
</comment>
<dbReference type="GO" id="GO:0005743">
    <property type="term" value="C:mitochondrial inner membrane"/>
    <property type="evidence" value="ECO:0007669"/>
    <property type="project" value="UniProtKB-SubCell"/>
</dbReference>
<keyword evidence="5 15" id="KW-0679">Respiratory chain</keyword>